<dbReference type="EMBL" id="PEIB01000042">
    <property type="protein sequence ID" value="RXJ70864.1"/>
    <property type="molecule type" value="Genomic_DNA"/>
</dbReference>
<name>A0A4Q0YLH1_9GAMM</name>
<keyword evidence="1" id="KW-1133">Transmembrane helix</keyword>
<organism evidence="2 3">
    <name type="scientific">Veronia nyctiphanis</name>
    <dbReference type="NCBI Taxonomy" id="1278244"/>
    <lineage>
        <taxon>Bacteria</taxon>
        <taxon>Pseudomonadati</taxon>
        <taxon>Pseudomonadota</taxon>
        <taxon>Gammaproteobacteria</taxon>
        <taxon>Vibrionales</taxon>
        <taxon>Vibrionaceae</taxon>
        <taxon>Veronia</taxon>
    </lineage>
</organism>
<keyword evidence="1" id="KW-0812">Transmembrane</keyword>
<comment type="caution">
    <text evidence="2">The sequence shown here is derived from an EMBL/GenBank/DDBJ whole genome shotgun (WGS) entry which is preliminary data.</text>
</comment>
<keyword evidence="3" id="KW-1185">Reference proteome</keyword>
<sequence>MRCFCIKNARQPIDLELIKRVKFRKNEQQHLIVSRFTVNSWLDYFPYVAMAIKLIALGVAAFFAIKWHFDQDKKLKEEKKGIARLDA</sequence>
<feature type="transmembrane region" description="Helical" evidence="1">
    <location>
        <begin position="44"/>
        <end position="65"/>
    </location>
</feature>
<accession>A0A4Q0YLH1</accession>
<gene>
    <name evidence="2" type="ORF">CS022_22000</name>
</gene>
<evidence type="ECO:0000313" key="3">
    <source>
        <dbReference type="Proteomes" id="UP000290287"/>
    </source>
</evidence>
<dbReference type="Proteomes" id="UP000290287">
    <property type="component" value="Unassembled WGS sequence"/>
</dbReference>
<proteinExistence type="predicted"/>
<keyword evidence="1" id="KW-0472">Membrane</keyword>
<evidence type="ECO:0000313" key="2">
    <source>
        <dbReference type="EMBL" id="RXJ70864.1"/>
    </source>
</evidence>
<protein>
    <submittedName>
        <fullName evidence="2">Uncharacterized protein</fullName>
    </submittedName>
</protein>
<reference evidence="2 3" key="1">
    <citation type="submission" date="2017-10" db="EMBL/GenBank/DDBJ databases">
        <title>Nyctiphanis sp. nov., isolated from the stomach of the euphausiid Nyctiphanes simplex (Hansen, 1911) in the Gulf of California.</title>
        <authorList>
            <person name="Gomez-Gil B."/>
            <person name="Aguilar-Mendez M."/>
            <person name="Lopez-Cortes A."/>
            <person name="Gomez-Gutierrez J."/>
            <person name="Roque A."/>
            <person name="Lang E."/>
            <person name="Gonzalez-Castillo A."/>
        </authorList>
    </citation>
    <scope>NUCLEOTIDE SEQUENCE [LARGE SCALE GENOMIC DNA]</scope>
    <source>
        <strain evidence="2 3">CAIM 600</strain>
    </source>
</reference>
<evidence type="ECO:0000256" key="1">
    <source>
        <dbReference type="SAM" id="Phobius"/>
    </source>
</evidence>
<dbReference type="AlphaFoldDB" id="A0A4Q0YLH1"/>